<dbReference type="SMART" id="SM00869">
    <property type="entry name" value="Autotransporter"/>
    <property type="match status" value="1"/>
</dbReference>
<evidence type="ECO:0000313" key="3">
    <source>
        <dbReference type="EMBL" id="MBP3985294.1"/>
    </source>
</evidence>
<feature type="signal peptide" evidence="1">
    <location>
        <begin position="1"/>
        <end position="49"/>
    </location>
</feature>
<dbReference type="InterPro" id="IPR005546">
    <property type="entry name" value="Autotransporte_beta"/>
</dbReference>
<evidence type="ECO:0000313" key="4">
    <source>
        <dbReference type="Proteomes" id="UP000673447"/>
    </source>
</evidence>
<comment type="caution">
    <text evidence="3">The sequence shown here is derived from an EMBL/GenBank/DDBJ whole genome shotgun (WGS) entry which is preliminary data.</text>
</comment>
<proteinExistence type="predicted"/>
<protein>
    <submittedName>
        <fullName evidence="3">Autotransporter outer membrane beta-barrel domain-containing protein</fullName>
    </submittedName>
</protein>
<dbReference type="PROSITE" id="PS51208">
    <property type="entry name" value="AUTOTRANSPORTER"/>
    <property type="match status" value="1"/>
</dbReference>
<dbReference type="Proteomes" id="UP000673447">
    <property type="component" value="Unassembled WGS sequence"/>
</dbReference>
<dbReference type="EMBL" id="JAGKTC010000003">
    <property type="protein sequence ID" value="MBP3985294.1"/>
    <property type="molecule type" value="Genomic_DNA"/>
</dbReference>
<feature type="domain" description="Autotransporter" evidence="2">
    <location>
        <begin position="1368"/>
        <end position="1635"/>
    </location>
</feature>
<dbReference type="InterPro" id="IPR006315">
    <property type="entry name" value="OM_autotransptr_brl_dom"/>
</dbReference>
<dbReference type="InterPro" id="IPR036709">
    <property type="entry name" value="Autotransporte_beta_dom_sf"/>
</dbReference>
<evidence type="ECO:0000256" key="1">
    <source>
        <dbReference type="SAM" id="SignalP"/>
    </source>
</evidence>
<name>A0A940X6U8_9GAMM</name>
<dbReference type="SUPFAM" id="SSF103515">
    <property type="entry name" value="Autotransporter"/>
    <property type="match status" value="1"/>
</dbReference>
<keyword evidence="1" id="KW-0732">Signal</keyword>
<dbReference type="RefSeq" id="WP_210537167.1">
    <property type="nucleotide sequence ID" value="NZ_JAGKTC010000003.1"/>
</dbReference>
<dbReference type="NCBIfam" id="TIGR01414">
    <property type="entry name" value="autotrans_barl"/>
    <property type="match status" value="1"/>
</dbReference>
<evidence type="ECO:0000259" key="2">
    <source>
        <dbReference type="PROSITE" id="PS51208"/>
    </source>
</evidence>
<reference evidence="3" key="1">
    <citation type="journal article" date="2016" name="Int. J. Syst. Evol. Microbiol.">
        <title>Pseudoxanthomonas helianthi sp. nov., isolated from roots of Jerusalem artichoke (Helianthus tuberosus).</title>
        <authorList>
            <person name="Kittiwongwattana C."/>
            <person name="Thawai C."/>
        </authorList>
    </citation>
    <scope>NUCLEOTIDE SEQUENCE</scope>
    <source>
        <strain evidence="3">110414</strain>
    </source>
</reference>
<dbReference type="Gene3D" id="2.40.128.130">
    <property type="entry name" value="Autotransporter beta-domain"/>
    <property type="match status" value="1"/>
</dbReference>
<reference evidence="3" key="2">
    <citation type="submission" date="2021-03" db="EMBL/GenBank/DDBJ databases">
        <authorList>
            <person name="Cao W."/>
        </authorList>
    </citation>
    <scope>NUCLEOTIDE SEQUENCE</scope>
    <source>
        <strain evidence="3">110414</strain>
    </source>
</reference>
<organism evidence="3 4">
    <name type="scientific">Pseudoxanthomonas helianthi</name>
    <dbReference type="NCBI Taxonomy" id="1453541"/>
    <lineage>
        <taxon>Bacteria</taxon>
        <taxon>Pseudomonadati</taxon>
        <taxon>Pseudomonadota</taxon>
        <taxon>Gammaproteobacteria</taxon>
        <taxon>Lysobacterales</taxon>
        <taxon>Lysobacteraceae</taxon>
        <taxon>Pseudoxanthomonas</taxon>
    </lineage>
</organism>
<sequence length="1635" mass="163342">MIGFVQHSGAPTRRIHAIPAVAPIARAVRAALAVSATMLAFSAPVMAHADDACGPAASLHACSSAAVHVEGSAIAPYDLTRVADSGQPASVNSAVGMGDGPVALVEDQGGAAMDWSMPTGIPAVEWLVDDITAVGGELGPQAFASVAQAATFAAVDSTVHAYGLEVAINYGVVESTESFTELTQYDSVSASAIAEGGDAFGMGVLVEGWDAATLHNYAGIAAHASSDTADAQAYAAVVDGAHNSGIGVLINGGDLVAEATAVGAGGLAYATGAYAIGNVASIFNDLDSTAITTAGEGGSATARAARAYGAYTAIYSYGDLTASASADGGEAVARGADSFGYNGSTVYNAGNIHASASGDVSSSTGVYSVGYTFSAYTTNAGDILAEAHGESASAYGALNVAAYLGDAITINQGTISAVAEGGMAVYGEEEAVAFGVYNLAAIYTSSIDNSGTITATALAQEDISGTDYFLQAKSIGAIAVNSLGYWDADIVNSGEIGAVSKTSQGYASAWGAVVQSSGAYGGAVSIDNTGSIWSHAQADLGIANAIATYAVNQMGAVGVANYGDIEAVAHAVRGDVDRYVTSYAYATGVKAAGLYGFDGTHIDNHGSIVAHASAEAGIAGSIGIGASGVYTSVANAADASVISIGEAELYGGGFATGIEATGIYGIDVVNDGQITAYGHAHGYAYGPHTFYSATKAAGIYAGAGFQGDASIVNHGDIAAIAVSEDAVNHFSGGAGATGVQVYAKYDGLVVNSGDITASATSSLGIVGAYGAMVTGKYSGNLINEAGATITAEATVGSLYSDAYAGRAVSFGVHTFRTDHGSIYNAGTVISHATVTADGPNANPSLATAFGASVGYNSVSLTGEIVNRGDVEAMASADFGYASAYGTFVLGQYDSSTDNTGAIRAGAIAANGDAWAVGSYGFSLHQTVTYNCDDYGCDWANPVRVTDGGSTAIDNSGSIVATASADGGVGRSYGAVALGALTAGVTNAGHITAVTEADDALATGAIVNSFYGNAGLVNGGDILASATGAIANATGANVLGEEGVQVDNTGKIVAAAYGSDATAIAVSMESQGNSVLTNSGSIGAFGDGIRIAISSGTDATASIDNRGSLTGAIVTGGFGDSLANAAGATWFTVGYSDFGGGDDHIVNNGLVVMENAVIELGAADGGNSFLNAGTLRVSGNGNAIGSATLVNDGIISFLDGDTDDALVLTGALEGHGTINLDVNAADQSSDTFQVAQADLGQAQTQTVAAFSSMPLATVSSAQMQTLNVGLIGLPGTASSDITLARVPTAQADGFSLGQVQYARTGFVSLDFGLKASADPLNAAETILALSTDVTGLNDVGSTAAAVAPGVQSMINAQIGAYRPRIVVPRNDAGPSPWLRMFSSSGDVELQHDANYGAGGSFGFHQSNRGWELGLDVRPSETVSLGVLIGKSEGDQAVAGAGRDDLDGRTFGLYTTWFGQDGTYADVSHRWIGVDARLRSSSTEHRTETSAQATNVEVGHVLTTAGGLRIVPQLQYTRTRIDDMSVLSGGATAFTSEGGTSSRGRLGVTFEKTFQARGFAWSPYGSASAVREFDGDFGHSVGDGLHGVVGTKGTSAMIELGLTAQRNGLSISGGFNWTDGGSLQSVHGGQLTVRYGW</sequence>
<dbReference type="GO" id="GO:0019867">
    <property type="term" value="C:outer membrane"/>
    <property type="evidence" value="ECO:0007669"/>
    <property type="project" value="InterPro"/>
</dbReference>
<accession>A0A940X6U8</accession>
<keyword evidence="4" id="KW-1185">Reference proteome</keyword>
<gene>
    <name evidence="3" type="ORF">J5837_12850</name>
</gene>
<feature type="chain" id="PRO_5037022126" evidence="1">
    <location>
        <begin position="50"/>
        <end position="1635"/>
    </location>
</feature>